<dbReference type="Pfam" id="PF00001">
    <property type="entry name" value="7tm_1"/>
    <property type="match status" value="1"/>
</dbReference>
<gene>
    <name evidence="11" type="ORF">QR98_0040560</name>
</gene>
<comment type="subcellular location">
    <subcellularLocation>
        <location evidence="1">Membrane</location>
        <topology evidence="1">Multi-pass membrane protein</topology>
    </subcellularLocation>
</comment>
<dbReference type="SUPFAM" id="SSF81321">
    <property type="entry name" value="Family A G protein-coupled receptor-like"/>
    <property type="match status" value="2"/>
</dbReference>
<evidence type="ECO:0000313" key="12">
    <source>
        <dbReference type="Proteomes" id="UP000616769"/>
    </source>
</evidence>
<evidence type="ECO:0000256" key="1">
    <source>
        <dbReference type="ARBA" id="ARBA00004141"/>
    </source>
</evidence>
<dbReference type="Gene3D" id="1.20.1070.10">
    <property type="entry name" value="Rhodopsin 7-helix transmembrane proteins"/>
    <property type="match status" value="1"/>
</dbReference>
<keyword evidence="5 9" id="KW-0297">G-protein coupled receptor</keyword>
<dbReference type="InterPro" id="IPR000276">
    <property type="entry name" value="GPCR_Rhodpsn"/>
</dbReference>
<dbReference type="PROSITE" id="PS50262">
    <property type="entry name" value="G_PROTEIN_RECEP_F1_2"/>
    <property type="match status" value="1"/>
</dbReference>
<evidence type="ECO:0000256" key="9">
    <source>
        <dbReference type="RuleBase" id="RU000688"/>
    </source>
</evidence>
<evidence type="ECO:0000256" key="2">
    <source>
        <dbReference type="ARBA" id="ARBA00010663"/>
    </source>
</evidence>
<dbReference type="PANTHER" id="PTHR24238">
    <property type="entry name" value="G-PROTEIN COUPLED RECEPTOR"/>
    <property type="match status" value="1"/>
</dbReference>
<comment type="similarity">
    <text evidence="2 9">Belongs to the G-protein coupled receptor 1 family.</text>
</comment>
<protein>
    <submittedName>
        <fullName evidence="11">Sulfakinin receptor-like protein</fullName>
    </submittedName>
</protein>
<keyword evidence="3 9" id="KW-0812">Transmembrane</keyword>
<dbReference type="InterPro" id="IPR017452">
    <property type="entry name" value="GPCR_Rhodpsn_7TM"/>
</dbReference>
<comment type="caution">
    <text evidence="11">The sequence shown here is derived from an EMBL/GenBank/DDBJ whole genome shotgun (WGS) entry which is preliminary data.</text>
</comment>
<evidence type="ECO:0000256" key="6">
    <source>
        <dbReference type="ARBA" id="ARBA00023136"/>
    </source>
</evidence>
<name>A0A132A3R1_SARSC</name>
<keyword evidence="6" id="KW-0472">Membrane</keyword>
<feature type="domain" description="G-protein coupled receptors family 1 profile" evidence="10">
    <location>
        <begin position="1"/>
        <end position="154"/>
    </location>
</feature>
<dbReference type="GO" id="GO:0005886">
    <property type="term" value="C:plasma membrane"/>
    <property type="evidence" value="ECO:0007669"/>
    <property type="project" value="TreeGrafter"/>
</dbReference>
<evidence type="ECO:0000313" key="11">
    <source>
        <dbReference type="EMBL" id="KPM05591.1"/>
    </source>
</evidence>
<dbReference type="PANTHER" id="PTHR24238:SF75">
    <property type="entry name" value="CHOLECYSTOKININ-LIKE RECEPTOR AT 17D1-RELATED"/>
    <property type="match status" value="1"/>
</dbReference>
<proteinExistence type="inferred from homology"/>
<reference evidence="11 12" key="1">
    <citation type="journal article" date="2015" name="Parasit. Vectors">
        <title>Draft genome of the scabies mite.</title>
        <authorList>
            <person name="Rider S.D.Jr."/>
            <person name="Morgan M.S."/>
            <person name="Arlian L.G."/>
        </authorList>
    </citation>
    <scope>NUCLEOTIDE SEQUENCE [LARGE SCALE GENOMIC DNA]</scope>
    <source>
        <strain evidence="11">Arlian Lab</strain>
    </source>
</reference>
<dbReference type="EMBL" id="JXLN01010372">
    <property type="protein sequence ID" value="KPM05591.1"/>
    <property type="molecule type" value="Genomic_DNA"/>
</dbReference>
<evidence type="ECO:0000256" key="3">
    <source>
        <dbReference type="ARBA" id="ARBA00022692"/>
    </source>
</evidence>
<accession>A0A132A3R1</accession>
<keyword evidence="4" id="KW-1133">Transmembrane helix</keyword>
<dbReference type="Proteomes" id="UP000616769">
    <property type="component" value="Unassembled WGS sequence"/>
</dbReference>
<dbReference type="PROSITE" id="PS00237">
    <property type="entry name" value="G_PROTEIN_RECEP_F1_1"/>
    <property type="match status" value="1"/>
</dbReference>
<dbReference type="VEuPathDB" id="VectorBase:SSCA000375"/>
<evidence type="ECO:0000256" key="4">
    <source>
        <dbReference type="ARBA" id="ARBA00022989"/>
    </source>
</evidence>
<organism evidence="11 12">
    <name type="scientific">Sarcoptes scabiei</name>
    <name type="common">Itch mite</name>
    <name type="synonym">Acarus scabiei</name>
    <dbReference type="NCBI Taxonomy" id="52283"/>
    <lineage>
        <taxon>Eukaryota</taxon>
        <taxon>Metazoa</taxon>
        <taxon>Ecdysozoa</taxon>
        <taxon>Arthropoda</taxon>
        <taxon>Chelicerata</taxon>
        <taxon>Arachnida</taxon>
        <taxon>Acari</taxon>
        <taxon>Acariformes</taxon>
        <taxon>Sarcoptiformes</taxon>
        <taxon>Astigmata</taxon>
        <taxon>Psoroptidia</taxon>
        <taxon>Sarcoptoidea</taxon>
        <taxon>Sarcoptidae</taxon>
        <taxon>Sarcoptinae</taxon>
        <taxon>Sarcoptes</taxon>
    </lineage>
</organism>
<evidence type="ECO:0000256" key="8">
    <source>
        <dbReference type="ARBA" id="ARBA00023224"/>
    </source>
</evidence>
<evidence type="ECO:0000256" key="7">
    <source>
        <dbReference type="ARBA" id="ARBA00023170"/>
    </source>
</evidence>
<sequence length="154" mass="17461">MRSVTNIFLLNLAISDQLLGVFCMPFTLVGVLLRRFIFGPDSFFAAIFSFAPAINYQHLFYSLVLKRPSICPLSPINSNTEIKTAVSVAVSVWTLTAMSIERYYAICHPFRSRESRQTKKHAYRILALIWTLALITMSPTAIVSRLQQIKQTVD</sequence>
<evidence type="ECO:0000256" key="5">
    <source>
        <dbReference type="ARBA" id="ARBA00023040"/>
    </source>
</evidence>
<keyword evidence="8 9" id="KW-0807">Transducer</keyword>
<keyword evidence="7 9" id="KW-0675">Receptor</keyword>
<dbReference type="PRINTS" id="PR00237">
    <property type="entry name" value="GPCRRHODOPSN"/>
</dbReference>
<dbReference type="OrthoDB" id="6419947at2759"/>
<dbReference type="GO" id="GO:0008188">
    <property type="term" value="F:neuropeptide receptor activity"/>
    <property type="evidence" value="ECO:0007669"/>
    <property type="project" value="TreeGrafter"/>
</dbReference>
<evidence type="ECO:0000259" key="10">
    <source>
        <dbReference type="PROSITE" id="PS50262"/>
    </source>
</evidence>
<dbReference type="AlphaFoldDB" id="A0A132A3R1"/>